<protein>
    <recommendedName>
        <fullName evidence="2">Lipoprotein</fullName>
    </recommendedName>
</protein>
<reference evidence="1" key="2">
    <citation type="submission" date="2023-04" db="EMBL/GenBank/DDBJ databases">
        <authorList>
            <person name="Beletskiy A.V."/>
            <person name="Mardanov A.V."/>
            <person name="Ravin N.V."/>
        </authorList>
    </citation>
    <scope>NUCLEOTIDE SEQUENCE</scope>
    <source>
        <strain evidence="1">GKL-01</strain>
    </source>
</reference>
<dbReference type="EMBL" id="CP124755">
    <property type="protein sequence ID" value="WGZ90431.1"/>
    <property type="molecule type" value="Genomic_DNA"/>
</dbReference>
<dbReference type="AlphaFoldDB" id="A0AA95H972"/>
<evidence type="ECO:0008006" key="2">
    <source>
        <dbReference type="Google" id="ProtNLM"/>
    </source>
</evidence>
<name>A0AA95H972_9GAMM</name>
<proteinExistence type="predicted"/>
<dbReference type="PROSITE" id="PS51257">
    <property type="entry name" value="PROKAR_LIPOPROTEIN"/>
    <property type="match status" value="1"/>
</dbReference>
<dbReference type="Proteomes" id="UP001300672">
    <property type="component" value="Chromosome"/>
</dbReference>
<dbReference type="KEGG" id="tdu:QJT80_13195"/>
<evidence type="ECO:0000313" key="1">
    <source>
        <dbReference type="EMBL" id="WGZ90431.1"/>
    </source>
</evidence>
<accession>A0AA95H972</accession>
<sequence>MLTLKNLSLLLLVGLLTACGGGGGVNNIVPGTVLKTPSVDQLKTAARIYLGTTEAYDALVNTSLMIVPHYEAGFKLDDICSGSGTAILTYHDNDDNQLLTKGDTYQVAFNKCVTDLGTFESGSINSSIEAIPLIMPSLPDSADWKITQTLSLADLKLTENGTITTNNNGKATITVENKVASQQYHSSISSSYLNMTSTNGTNNMALAFNLVNFDYTYNRNTQTFKMDNDINMLYSINGVEQEISYLTDPLFSGTGSDLGEGLPTAGQLIMNLVDYKPITLIAQADGQHVSVDIADDGLNAVLMTWASLGLATAQ</sequence>
<organism evidence="1">
    <name type="scientific">Candidatus Thiocaldithrix dubininis</name>
    <dbReference type="NCBI Taxonomy" id="3080823"/>
    <lineage>
        <taxon>Bacteria</taxon>
        <taxon>Pseudomonadati</taxon>
        <taxon>Pseudomonadota</taxon>
        <taxon>Gammaproteobacteria</taxon>
        <taxon>Thiotrichales</taxon>
        <taxon>Thiotrichaceae</taxon>
        <taxon>Candidatus Thiocaldithrix</taxon>
    </lineage>
</organism>
<gene>
    <name evidence="1" type="ORF">QJT80_13195</name>
</gene>
<reference evidence="1" key="1">
    <citation type="journal article" date="2023" name="Int. J. Mol. Sci.">
        <title>Metagenomics Revealed a New Genus 'Candidatus Thiocaldithrix dubininis' gen. nov., sp. nov. and a New Species 'Candidatus Thiothrix putei' sp. nov. in the Family Thiotrichaceae, Some Members of Which Have Traits of Both Na+- and H+-Motive Energetics.</title>
        <authorList>
            <person name="Ravin N.V."/>
            <person name="Muntyan M.S."/>
            <person name="Smolyakov D.D."/>
            <person name="Rudenko T.S."/>
            <person name="Beletsky A.V."/>
            <person name="Mardanov A.V."/>
            <person name="Grabovich M.Y."/>
        </authorList>
    </citation>
    <scope>NUCLEOTIDE SEQUENCE</scope>
    <source>
        <strain evidence="1">GKL-01</strain>
    </source>
</reference>